<evidence type="ECO:0000313" key="3">
    <source>
        <dbReference type="EMBL" id="VFT95121.1"/>
    </source>
</evidence>
<reference evidence="3 4" key="1">
    <citation type="submission" date="2019-03" db="EMBL/GenBank/DDBJ databases">
        <authorList>
            <person name="Gaulin E."/>
            <person name="Dumas B."/>
        </authorList>
    </citation>
    <scope>NUCLEOTIDE SEQUENCE [LARGE SCALE GENOMIC DNA]</scope>
    <source>
        <strain evidence="3">CBS 568.67</strain>
    </source>
</reference>
<accession>A0A485LAA3</accession>
<dbReference type="OrthoDB" id="298589at2759"/>
<feature type="region of interest" description="Disordered" evidence="1">
    <location>
        <begin position="655"/>
        <end position="686"/>
    </location>
</feature>
<evidence type="ECO:0000313" key="2">
    <source>
        <dbReference type="EMBL" id="KAF0690194.1"/>
    </source>
</evidence>
<dbReference type="EMBL" id="VJMH01006389">
    <property type="protein sequence ID" value="KAF0690194.1"/>
    <property type="molecule type" value="Genomic_DNA"/>
</dbReference>
<keyword evidence="4" id="KW-1185">Reference proteome</keyword>
<sequence length="751" mass="81764">MVPPLLPPEDSVHPLSLRLDRHPLDIFTCLWLKNSKTKAHGICIPDTILLSRGALQHWYFTSKTGEILRRKKDKTTKPKILRFFQETNRIGTQNQQPTAAIIVAVYVALVIEPTRHVLVVEHLTLAGVESLLNSTIAPAHAMLQAFVPPKSCYNNMVQTVFAHDGCSFLATRCSNSHMFANAQIPLELRAVTFERPASSTQKTISNPTTRATLQAVNRELIHHMAATVGMKVVRQVVHFKVGADDRLFFLWPSLIVFENQEAILPCQLIAPSILDTLAQPPPAVALPECPHCHNERLGGGGHITFLVTFKAVAAAHRLRLQQLASTTSKIENAPDVTQQSNNTPVALSVVPDAIRAAHASIGDDKYPSLLKDPSFLYRTVQVCEACCKDINTKSNLADFQAKVKPQSAPPKSAGGHPNIRWRSWKEPRAILGATTATPTKPQSARHLFRKPDPVFIKLTPQESVVVAPPPSTPSRRKSLPGPSLGLLTPHNTLRLSIPIHSGCVNILTIAADKVQASDKVEFVSKPRPVSAASTLLHPFQRAPFKTSSKLLLSVANKESNAHMSLASLRTAIKAATQSPNPSIRCLLIRHGLEPQHATVTIHELFTLCYNAKAPVNLQDLKSVALACDPRENVNLIDIDALDAMLLQSPLTVDPREERPQTKAMMPMRPKSCVSKPASSTRSIVAPKPPTYQAATTAKVKGGGVYPGSSRTLMMPSSSPPAKDMPTSSLAACSVDLTDDEAACLYQVLQGQ</sequence>
<gene>
    <name evidence="3" type="primary">Aste57867_18385</name>
    <name evidence="2" type="ORF">As57867_018323</name>
    <name evidence="3" type="ORF">ASTE57867_18385</name>
</gene>
<name>A0A485LAA3_9STRA</name>
<reference evidence="2" key="2">
    <citation type="submission" date="2019-06" db="EMBL/GenBank/DDBJ databases">
        <title>Genomics analysis of Aphanomyces spp. identifies a new class of oomycete effector associated with host adaptation.</title>
        <authorList>
            <person name="Gaulin E."/>
        </authorList>
    </citation>
    <scope>NUCLEOTIDE SEQUENCE</scope>
    <source>
        <strain evidence="2">CBS 578.67</strain>
    </source>
</reference>
<protein>
    <submittedName>
        <fullName evidence="3">Aste57867_18385 protein</fullName>
    </submittedName>
</protein>
<evidence type="ECO:0000313" key="4">
    <source>
        <dbReference type="Proteomes" id="UP000332933"/>
    </source>
</evidence>
<dbReference type="AlphaFoldDB" id="A0A485LAA3"/>
<evidence type="ECO:0000256" key="1">
    <source>
        <dbReference type="SAM" id="MobiDB-lite"/>
    </source>
</evidence>
<dbReference type="EMBL" id="CAADRA010006410">
    <property type="protein sequence ID" value="VFT95121.1"/>
    <property type="molecule type" value="Genomic_DNA"/>
</dbReference>
<organism evidence="3 4">
    <name type="scientific">Aphanomyces stellatus</name>
    <dbReference type="NCBI Taxonomy" id="120398"/>
    <lineage>
        <taxon>Eukaryota</taxon>
        <taxon>Sar</taxon>
        <taxon>Stramenopiles</taxon>
        <taxon>Oomycota</taxon>
        <taxon>Saprolegniomycetes</taxon>
        <taxon>Saprolegniales</taxon>
        <taxon>Verrucalvaceae</taxon>
        <taxon>Aphanomyces</taxon>
    </lineage>
</organism>
<dbReference type="Proteomes" id="UP000332933">
    <property type="component" value="Unassembled WGS sequence"/>
</dbReference>
<proteinExistence type="predicted"/>